<organism evidence="5 6">
    <name type="scientific">Manihot esculenta</name>
    <name type="common">Cassava</name>
    <name type="synonym">Jatropha manihot</name>
    <dbReference type="NCBI Taxonomy" id="3983"/>
    <lineage>
        <taxon>Eukaryota</taxon>
        <taxon>Viridiplantae</taxon>
        <taxon>Streptophyta</taxon>
        <taxon>Embryophyta</taxon>
        <taxon>Tracheophyta</taxon>
        <taxon>Spermatophyta</taxon>
        <taxon>Magnoliopsida</taxon>
        <taxon>eudicotyledons</taxon>
        <taxon>Gunneridae</taxon>
        <taxon>Pentapetalae</taxon>
        <taxon>rosids</taxon>
        <taxon>fabids</taxon>
        <taxon>Malpighiales</taxon>
        <taxon>Euphorbiaceae</taxon>
        <taxon>Crotonoideae</taxon>
        <taxon>Manihoteae</taxon>
        <taxon>Manihot</taxon>
    </lineage>
</organism>
<dbReference type="PROSITE" id="PS50005">
    <property type="entry name" value="TPR"/>
    <property type="match status" value="1"/>
</dbReference>
<protein>
    <submittedName>
        <fullName evidence="5">Uncharacterized protein</fullName>
    </submittedName>
</protein>
<dbReference type="AlphaFoldDB" id="A0A2C9VXS7"/>
<keyword evidence="2 3" id="KW-0802">TPR repeat</keyword>
<name>A0A2C9VXS7_MANES</name>
<dbReference type="Proteomes" id="UP000091857">
    <property type="component" value="Chromosome 5"/>
</dbReference>
<evidence type="ECO:0000313" key="6">
    <source>
        <dbReference type="Proteomes" id="UP000091857"/>
    </source>
</evidence>
<evidence type="ECO:0000313" key="5">
    <source>
        <dbReference type="EMBL" id="OAY51121.1"/>
    </source>
</evidence>
<dbReference type="EMBL" id="CM004391">
    <property type="protein sequence ID" value="OAY51121.1"/>
    <property type="molecule type" value="Genomic_DNA"/>
</dbReference>
<dbReference type="Gene3D" id="1.25.40.10">
    <property type="entry name" value="Tetratricopeptide repeat domain"/>
    <property type="match status" value="1"/>
</dbReference>
<dbReference type="InterPro" id="IPR011990">
    <property type="entry name" value="TPR-like_helical_dom_sf"/>
</dbReference>
<keyword evidence="4" id="KW-0812">Transmembrane</keyword>
<keyword evidence="1" id="KW-0677">Repeat</keyword>
<dbReference type="Pfam" id="PF14559">
    <property type="entry name" value="TPR_19"/>
    <property type="match status" value="1"/>
</dbReference>
<feature type="repeat" description="TPR" evidence="3">
    <location>
        <begin position="168"/>
        <end position="201"/>
    </location>
</feature>
<keyword evidence="6" id="KW-1185">Reference proteome</keyword>
<dbReference type="OMA" id="AMHNIPQ"/>
<dbReference type="InterPro" id="IPR019734">
    <property type="entry name" value="TPR_rpt"/>
</dbReference>
<accession>A0A2C9VXS7</accession>
<comment type="caution">
    <text evidence="5">The sequence shown here is derived from an EMBL/GenBank/DDBJ whole genome shotgun (WGS) entry which is preliminary data.</text>
</comment>
<reference evidence="6" key="1">
    <citation type="journal article" date="2016" name="Nat. Biotechnol.">
        <title>Sequencing wild and cultivated cassava and related species reveals extensive interspecific hybridization and genetic diversity.</title>
        <authorList>
            <person name="Bredeson J.V."/>
            <person name="Lyons J.B."/>
            <person name="Prochnik S.E."/>
            <person name="Wu G.A."/>
            <person name="Ha C.M."/>
            <person name="Edsinger-Gonzales E."/>
            <person name="Grimwood J."/>
            <person name="Schmutz J."/>
            <person name="Rabbi I.Y."/>
            <person name="Egesi C."/>
            <person name="Nauluvula P."/>
            <person name="Lebot V."/>
            <person name="Ndunguru J."/>
            <person name="Mkamilo G."/>
            <person name="Bart R.S."/>
            <person name="Setter T.L."/>
            <person name="Gleadow R.M."/>
            <person name="Kulakow P."/>
            <person name="Ferguson M.E."/>
            <person name="Rounsley S."/>
            <person name="Rokhsar D.S."/>
        </authorList>
    </citation>
    <scope>NUCLEOTIDE SEQUENCE [LARGE SCALE GENOMIC DNA]</scope>
    <source>
        <strain evidence="6">cv. AM560-2</strain>
    </source>
</reference>
<evidence type="ECO:0000256" key="3">
    <source>
        <dbReference type="PROSITE-ProRule" id="PRU00339"/>
    </source>
</evidence>
<evidence type="ECO:0000256" key="4">
    <source>
        <dbReference type="SAM" id="Phobius"/>
    </source>
</evidence>
<dbReference type="PANTHER" id="PTHR44858:SF1">
    <property type="entry name" value="UDP-N-ACETYLGLUCOSAMINE--PEPTIDE N-ACETYLGLUCOSAMINYLTRANSFERASE SPINDLY-RELATED"/>
    <property type="match status" value="1"/>
</dbReference>
<proteinExistence type="predicted"/>
<dbReference type="STRING" id="3983.A0A2C9VXS7"/>
<dbReference type="Gramene" id="Manes.05G189800.3.v8.1">
    <property type="protein sequence ID" value="Manes.05G189800.3.v8.1.CDS.1"/>
    <property type="gene ID" value="Manes.05G189800.v8.1"/>
</dbReference>
<feature type="transmembrane region" description="Helical" evidence="4">
    <location>
        <begin position="6"/>
        <end position="22"/>
    </location>
</feature>
<evidence type="ECO:0000256" key="1">
    <source>
        <dbReference type="ARBA" id="ARBA00022737"/>
    </source>
</evidence>
<dbReference type="PROSITE" id="PS50293">
    <property type="entry name" value="TPR_REGION"/>
    <property type="match status" value="1"/>
</dbReference>
<keyword evidence="4" id="KW-1133">Transmembrane helix</keyword>
<gene>
    <name evidence="5" type="ORF">MANES_05G189800v8</name>
</gene>
<dbReference type="SMART" id="SM00028">
    <property type="entry name" value="TPR"/>
    <property type="match status" value="2"/>
</dbReference>
<dbReference type="PANTHER" id="PTHR44858">
    <property type="entry name" value="TETRATRICOPEPTIDE REPEAT PROTEIN 6"/>
    <property type="match status" value="1"/>
</dbReference>
<dbReference type="SUPFAM" id="SSF48452">
    <property type="entry name" value="TPR-like"/>
    <property type="match status" value="1"/>
</dbReference>
<evidence type="ECO:0000256" key="2">
    <source>
        <dbReference type="ARBA" id="ARBA00022803"/>
    </source>
</evidence>
<sequence length="213" mass="23451">MVIDILLQVFLILLSVFLYLYIHEIPQKVLAKVRQHRNRPAVEAKRHFVIGAQILSQARSPSNSRSSAVSLAKKAEEEATKSISLNPKDAAPHILKALALDLQGFKPSALDSLDVALSPLAVKSLSEKEKGDALYKRAELVMGMNKRGRVDSVIEDLTQAAKLNQENANAYRLLGECYEAKNMMEEAKSAYEEALRVQPELASAKEALGRLGS</sequence>
<dbReference type="InterPro" id="IPR050498">
    <property type="entry name" value="Ycf3"/>
</dbReference>
<keyword evidence="4" id="KW-0472">Membrane</keyword>